<reference evidence="1 2" key="1">
    <citation type="journal article" date="2017" name="Infect. Genet. Evol.">
        <title>Comparative genome analysis of fish pathogen Flavobacterium columnare reveals extensive sequence diversity within the species.</title>
        <authorList>
            <person name="Kayansamruaj P."/>
            <person name="Dong H.T."/>
            <person name="Hirono I."/>
            <person name="Kondo H."/>
            <person name="Senapin S."/>
            <person name="Rodkhum C."/>
        </authorList>
    </citation>
    <scope>NUCLEOTIDE SEQUENCE [LARGE SCALE GENOMIC DNA]</scope>
    <source>
        <strain evidence="1 2">1214</strain>
    </source>
</reference>
<evidence type="ECO:0000313" key="1">
    <source>
        <dbReference type="EMBL" id="OWP75692.1"/>
    </source>
</evidence>
<organism evidence="1 2">
    <name type="scientific">Flavobacterium columnare</name>
    <dbReference type="NCBI Taxonomy" id="996"/>
    <lineage>
        <taxon>Bacteria</taxon>
        <taxon>Pseudomonadati</taxon>
        <taxon>Bacteroidota</taxon>
        <taxon>Flavobacteriia</taxon>
        <taxon>Flavobacteriales</taxon>
        <taxon>Flavobacteriaceae</taxon>
        <taxon>Flavobacterium</taxon>
    </lineage>
</organism>
<dbReference type="AlphaFoldDB" id="A0A2D0AHP3"/>
<evidence type="ECO:0000313" key="2">
    <source>
        <dbReference type="Proteomes" id="UP000198034"/>
    </source>
</evidence>
<accession>A0A2D0AHP3</accession>
<comment type="caution">
    <text evidence="1">The sequence shown here is derived from an EMBL/GenBank/DDBJ whole genome shotgun (WGS) entry which is preliminary data.</text>
</comment>
<sequence length="348" mass="41225">MYFLKKKFFLLTLSFFTICCKKENHLNFKNSSNLAVIVNPNGLNFFSNKDFSNKSVLHLDYGTKIEVLYIEDDKKITVVNYKNQKLYTRSEDIEIFNGKEKSKSIFSKDCYCIQGLEKSKILNFPTKYDTITYYYKENKLRTIKYALFYRLPYEEYNSNSYNIEKYIKDAGTYIYFNSVDKNDIFNTTYYKTREEISIIECYNTKESYGYKRNMEKPILGQSIVEDFNYSENLFNLDLCYAKMDNFNFVNPSPNINFKNTELLIDQTKRNIGFDAKINLYSIKNQKLIPYKLNYISFKYLREFKMVKAGVNGSKCFVKIDVQESFDSSINGEYYIDLKEVANFAEIAD</sequence>
<gene>
    <name evidence="1" type="ORF">BWK62_11530</name>
</gene>
<dbReference type="Proteomes" id="UP000198034">
    <property type="component" value="Unassembled WGS sequence"/>
</dbReference>
<name>A0A2D0AHP3_9FLAO</name>
<dbReference type="EMBL" id="MTCY01000037">
    <property type="protein sequence ID" value="OWP75692.1"/>
    <property type="molecule type" value="Genomic_DNA"/>
</dbReference>
<protein>
    <submittedName>
        <fullName evidence="1">Uncharacterized protein</fullName>
    </submittedName>
</protein>
<proteinExistence type="predicted"/>